<evidence type="ECO:0000313" key="2">
    <source>
        <dbReference type="Proteomes" id="UP000250266"/>
    </source>
</evidence>
<proteinExistence type="predicted"/>
<dbReference type="AlphaFoldDB" id="A0A8E2DYZ3"/>
<protein>
    <submittedName>
        <fullName evidence="1">Uncharacterized protein</fullName>
    </submittedName>
</protein>
<evidence type="ECO:0000313" key="1">
    <source>
        <dbReference type="EMBL" id="OCK74347.1"/>
    </source>
</evidence>
<gene>
    <name evidence="1" type="ORF">K432DRAFT_201218</name>
</gene>
<accession>A0A8E2DYZ3</accession>
<sequence>MTETPCPARSCFSKRVITPTSNTTSHLHHQPHRLQYYLSLSICPYRCRIVHTQLPIACHAIPYSPRGSPSFPIIAPRLLTSLLISRHTTPFTSIEATQHDQPASITFPPTILTLSKQDTLPNDPKPAVRGRRFTEGSVQCSKSCERESINSPQLHITFNRLSQTSIGFA</sequence>
<dbReference type="Proteomes" id="UP000250266">
    <property type="component" value="Unassembled WGS sequence"/>
</dbReference>
<reference evidence="1 2" key="1">
    <citation type="journal article" date="2016" name="Nat. Commun.">
        <title>Ectomycorrhizal ecology is imprinted in the genome of the dominant symbiotic fungus Cenococcum geophilum.</title>
        <authorList>
            <consortium name="DOE Joint Genome Institute"/>
            <person name="Peter M."/>
            <person name="Kohler A."/>
            <person name="Ohm R.A."/>
            <person name="Kuo A."/>
            <person name="Krutzmann J."/>
            <person name="Morin E."/>
            <person name="Arend M."/>
            <person name="Barry K.W."/>
            <person name="Binder M."/>
            <person name="Choi C."/>
            <person name="Clum A."/>
            <person name="Copeland A."/>
            <person name="Grisel N."/>
            <person name="Haridas S."/>
            <person name="Kipfer T."/>
            <person name="LaButti K."/>
            <person name="Lindquist E."/>
            <person name="Lipzen A."/>
            <person name="Maire R."/>
            <person name="Meier B."/>
            <person name="Mihaltcheva S."/>
            <person name="Molinier V."/>
            <person name="Murat C."/>
            <person name="Poggeler S."/>
            <person name="Quandt C.A."/>
            <person name="Sperisen C."/>
            <person name="Tritt A."/>
            <person name="Tisserant E."/>
            <person name="Crous P.W."/>
            <person name="Henrissat B."/>
            <person name="Nehls U."/>
            <person name="Egli S."/>
            <person name="Spatafora J.W."/>
            <person name="Grigoriev I.V."/>
            <person name="Martin F.M."/>
        </authorList>
    </citation>
    <scope>NUCLEOTIDE SEQUENCE [LARGE SCALE GENOMIC DNA]</scope>
    <source>
        <strain evidence="1 2">CBS 459.81</strain>
    </source>
</reference>
<organism evidence="1 2">
    <name type="scientific">Lepidopterella palustris CBS 459.81</name>
    <dbReference type="NCBI Taxonomy" id="1314670"/>
    <lineage>
        <taxon>Eukaryota</taxon>
        <taxon>Fungi</taxon>
        <taxon>Dikarya</taxon>
        <taxon>Ascomycota</taxon>
        <taxon>Pezizomycotina</taxon>
        <taxon>Dothideomycetes</taxon>
        <taxon>Pleosporomycetidae</taxon>
        <taxon>Mytilinidiales</taxon>
        <taxon>Argynnaceae</taxon>
        <taxon>Lepidopterella</taxon>
    </lineage>
</organism>
<keyword evidence="2" id="KW-1185">Reference proteome</keyword>
<dbReference type="EMBL" id="KV745501">
    <property type="protein sequence ID" value="OCK74347.1"/>
    <property type="molecule type" value="Genomic_DNA"/>
</dbReference>
<name>A0A8E2DYZ3_9PEZI</name>